<gene>
    <name evidence="1" type="ORF">M9H77_11061</name>
</gene>
<evidence type="ECO:0000313" key="2">
    <source>
        <dbReference type="Proteomes" id="UP001060085"/>
    </source>
</evidence>
<keyword evidence="2" id="KW-1185">Reference proteome</keyword>
<evidence type="ECO:0000313" key="1">
    <source>
        <dbReference type="EMBL" id="KAI5670697.1"/>
    </source>
</evidence>
<proteinExistence type="predicted"/>
<name>A0ACC0BDJ1_CATRO</name>
<comment type="caution">
    <text evidence="1">The sequence shown here is derived from an EMBL/GenBank/DDBJ whole genome shotgun (WGS) entry which is preliminary data.</text>
</comment>
<dbReference type="Proteomes" id="UP001060085">
    <property type="component" value="Linkage Group LG03"/>
</dbReference>
<dbReference type="EMBL" id="CM044703">
    <property type="protein sequence ID" value="KAI5670697.1"/>
    <property type="molecule type" value="Genomic_DNA"/>
</dbReference>
<sequence>MLGAYEIERYRRGSRGWAGRSGPRSPLQQAAHTTASSSSPARRSWAEVSVAADSTDSDPWLDSDGAADGSPCWAAANSSTRAGLSCTSTGDDSRRSSVAQAVDGPSRRGGTAGAAAAGEGMQALAEPLGGSEPHNFWARFRVKKKLCSLAPHPKPNSPLLPRLSFFLHYLSRTTLPLPFSSLLGDSDSVHFLFSSRRSAAARRSDVLGAPLLLLLTAASLLLSHIGFRLLIVLISYLKILIKILSFDRGIYPVNDSPSKFSVLVLSLNTENNSFLFHWFLKVPLLPYKFSLSQSRSEEIKLFSAENNHFRQASESPSDFCPVKQKSLGIFASRSGPPRELSPSWTKMQDTFRQLGRK</sequence>
<accession>A0ACC0BDJ1</accession>
<reference evidence="2" key="1">
    <citation type="journal article" date="2023" name="Nat. Plants">
        <title>Single-cell RNA sequencing provides a high-resolution roadmap for understanding the multicellular compartmentation of specialized metabolism.</title>
        <authorList>
            <person name="Sun S."/>
            <person name="Shen X."/>
            <person name="Li Y."/>
            <person name="Li Y."/>
            <person name="Wang S."/>
            <person name="Li R."/>
            <person name="Zhang H."/>
            <person name="Shen G."/>
            <person name="Guo B."/>
            <person name="Wei J."/>
            <person name="Xu J."/>
            <person name="St-Pierre B."/>
            <person name="Chen S."/>
            <person name="Sun C."/>
        </authorList>
    </citation>
    <scope>NUCLEOTIDE SEQUENCE [LARGE SCALE GENOMIC DNA]</scope>
</reference>
<organism evidence="1 2">
    <name type="scientific">Catharanthus roseus</name>
    <name type="common">Madagascar periwinkle</name>
    <name type="synonym">Vinca rosea</name>
    <dbReference type="NCBI Taxonomy" id="4058"/>
    <lineage>
        <taxon>Eukaryota</taxon>
        <taxon>Viridiplantae</taxon>
        <taxon>Streptophyta</taxon>
        <taxon>Embryophyta</taxon>
        <taxon>Tracheophyta</taxon>
        <taxon>Spermatophyta</taxon>
        <taxon>Magnoliopsida</taxon>
        <taxon>eudicotyledons</taxon>
        <taxon>Gunneridae</taxon>
        <taxon>Pentapetalae</taxon>
        <taxon>asterids</taxon>
        <taxon>lamiids</taxon>
        <taxon>Gentianales</taxon>
        <taxon>Apocynaceae</taxon>
        <taxon>Rauvolfioideae</taxon>
        <taxon>Vinceae</taxon>
        <taxon>Catharanthinae</taxon>
        <taxon>Catharanthus</taxon>
    </lineage>
</organism>
<protein>
    <submittedName>
        <fullName evidence="1">Uncharacterized protein</fullName>
    </submittedName>
</protein>